<keyword evidence="1" id="KW-0472">Membrane</keyword>
<sequence>MKPGLKVYALGVFLAFILLIGWFFRPWFHGLVMGFYRNPASFYMFAALAAVIVIQVRRPGAAGRKALFPAVLGLIVVISIFASALASPFSNTALYKAYHPSEVTGELNLSTGYIRILPKFTAYRYAIDTIEYARYTLSSGHLTMLNGTPVWGFYIVPDGAWNAIRLKDRGVLFVDMGTTQAKMHRIEEELQVGPAMQVFDNLEWALYKKHYLVDLDLPRALYHNGRLYIVVPYISYSFRVFYTVPRWGGVFIVDEEGNVEDLSPEEALRDERLRDFPLFPEALVREVVEAQNYWKENPFSNIKNLWLHHENQIELIDVSGQGNRQPFLVVANDGRKYWMTAVEPYGKAHGLAAIYLMDARTGEMSQVKFEVPLTGPVKAIDYVKKALPTFDWSQFMAVEPIPVFLEGTLWWRVAIIPRSGSGVAKIAFVNAESKEVKIFENEREVREFLLKGEVVQAEEITGQVKALYSYIKDGNTHWILVVGNRTLYISAADLSEELILKLVSLREGDTVTLKVSEGRVVDIERG</sequence>
<evidence type="ECO:0000313" key="2">
    <source>
        <dbReference type="EMBL" id="ASJ06015.1"/>
    </source>
</evidence>
<gene>
    <name evidence="2" type="ORF">A3L08_01035</name>
</gene>
<proteinExistence type="predicted"/>
<organism evidence="2 3">
    <name type="scientific">Thermococcus pacificus</name>
    <dbReference type="NCBI Taxonomy" id="71998"/>
    <lineage>
        <taxon>Archaea</taxon>
        <taxon>Methanobacteriati</taxon>
        <taxon>Methanobacteriota</taxon>
        <taxon>Thermococci</taxon>
        <taxon>Thermococcales</taxon>
        <taxon>Thermococcaceae</taxon>
        <taxon>Thermococcus</taxon>
    </lineage>
</organism>
<keyword evidence="1" id="KW-1133">Transmembrane helix</keyword>
<feature type="transmembrane region" description="Helical" evidence="1">
    <location>
        <begin position="7"/>
        <end position="24"/>
    </location>
</feature>
<reference evidence="2 3" key="1">
    <citation type="submission" date="2016-04" db="EMBL/GenBank/DDBJ databases">
        <title>Complete genome sequence of Thermococcus pacificus type strain P4.</title>
        <authorList>
            <person name="Oger P.M."/>
        </authorList>
    </citation>
    <scope>NUCLEOTIDE SEQUENCE [LARGE SCALE GENOMIC DNA]</scope>
    <source>
        <strain evidence="2 3">P-4</strain>
    </source>
</reference>
<accession>A0A218P5G1</accession>
<dbReference type="OrthoDB" id="203750at2157"/>
<dbReference type="RefSeq" id="WP_088853277.1">
    <property type="nucleotide sequence ID" value="NZ_CP015102.1"/>
</dbReference>
<dbReference type="KEGG" id="tpaf:A3L08_01035"/>
<name>A0A218P5G1_9EURY</name>
<evidence type="ECO:0000256" key="1">
    <source>
        <dbReference type="SAM" id="Phobius"/>
    </source>
</evidence>
<dbReference type="EMBL" id="CP015102">
    <property type="protein sequence ID" value="ASJ06015.1"/>
    <property type="molecule type" value="Genomic_DNA"/>
</dbReference>
<feature type="transmembrane region" description="Helical" evidence="1">
    <location>
        <begin position="36"/>
        <end position="54"/>
    </location>
</feature>
<evidence type="ECO:0000313" key="3">
    <source>
        <dbReference type="Proteomes" id="UP000197418"/>
    </source>
</evidence>
<protein>
    <submittedName>
        <fullName evidence="2">Uncharacterized protein</fullName>
    </submittedName>
</protein>
<keyword evidence="3" id="KW-1185">Reference proteome</keyword>
<dbReference type="GeneID" id="33314811"/>
<keyword evidence="1" id="KW-0812">Transmembrane</keyword>
<dbReference type="Proteomes" id="UP000197418">
    <property type="component" value="Chromosome"/>
</dbReference>
<feature type="transmembrane region" description="Helical" evidence="1">
    <location>
        <begin position="66"/>
        <end position="86"/>
    </location>
</feature>
<dbReference type="AlphaFoldDB" id="A0A218P5G1"/>